<gene>
    <name evidence="9" type="ORF">CCR75_004653</name>
</gene>
<dbReference type="AlphaFoldDB" id="A0A976FR54"/>
<evidence type="ECO:0000256" key="2">
    <source>
        <dbReference type="ARBA" id="ARBA00022525"/>
    </source>
</evidence>
<comment type="caution">
    <text evidence="9">The sequence shown here is derived from an EMBL/GenBank/DDBJ whole genome shotgun (WGS) entry which is preliminary data.</text>
</comment>
<dbReference type="Gene3D" id="2.40.10.10">
    <property type="entry name" value="Trypsin-like serine proteases"/>
    <property type="match status" value="1"/>
</dbReference>
<accession>A0A976FR54</accession>
<dbReference type="InterPro" id="IPR009003">
    <property type="entry name" value="Peptidase_S1_PA"/>
</dbReference>
<dbReference type="PANTHER" id="PTHR24276">
    <property type="entry name" value="POLYSERASE-RELATED"/>
    <property type="match status" value="1"/>
</dbReference>
<evidence type="ECO:0000256" key="1">
    <source>
        <dbReference type="ARBA" id="ARBA00004613"/>
    </source>
</evidence>
<keyword evidence="2" id="KW-0964">Secreted</keyword>
<keyword evidence="6" id="KW-0325">Glycoprotein</keyword>
<name>A0A976FR54_BRELC</name>
<evidence type="ECO:0000256" key="6">
    <source>
        <dbReference type="ARBA" id="ARBA00023180"/>
    </source>
</evidence>
<dbReference type="RefSeq" id="XP_067820588.1">
    <property type="nucleotide sequence ID" value="XM_067962739.1"/>
</dbReference>
<dbReference type="PROSITE" id="PS50240">
    <property type="entry name" value="TRYPSIN_DOM"/>
    <property type="match status" value="1"/>
</dbReference>
<feature type="signal peptide" evidence="7">
    <location>
        <begin position="1"/>
        <end position="16"/>
    </location>
</feature>
<evidence type="ECO:0000256" key="5">
    <source>
        <dbReference type="ARBA" id="ARBA00023157"/>
    </source>
</evidence>
<dbReference type="Proteomes" id="UP000294530">
    <property type="component" value="Unassembled WGS sequence"/>
</dbReference>
<sequence length="281" mass="30478">MKFILLISPLLSLVRSFSFERADESQALVGTNTKAEKYGYVAAIHFEGPESKAYCAGTLIAPRFVLTSSLCLLTSMHDVYVSLGSTLRPRGDTHEFESIRVVRSFVHPLMTLEEGDLTPEHDVGIFMLATSSKNQPANLPAAKGSVGKPGAMATTFDWNYQDGKQDFHSLNAETTKVIRNDKCSQIYDDVNQTTVEHYVICTGNANCKGNMGSPLVVNGTIAGVMTTGLGIEKCGKVPPLFARVSIELEFIDEVLNGGDPGEMTSLLTDGTGFPLEDLFQI</sequence>
<dbReference type="GO" id="GO:0004252">
    <property type="term" value="F:serine-type endopeptidase activity"/>
    <property type="evidence" value="ECO:0007669"/>
    <property type="project" value="InterPro"/>
</dbReference>
<evidence type="ECO:0000313" key="9">
    <source>
        <dbReference type="EMBL" id="TDH71089.1"/>
    </source>
</evidence>
<feature type="domain" description="Peptidase S1" evidence="8">
    <location>
        <begin position="28"/>
        <end position="256"/>
    </location>
</feature>
<keyword evidence="10" id="KW-1185">Reference proteome</keyword>
<evidence type="ECO:0000256" key="7">
    <source>
        <dbReference type="SAM" id="SignalP"/>
    </source>
</evidence>
<comment type="subcellular location">
    <subcellularLocation>
        <location evidence="1">Secreted</location>
    </subcellularLocation>
</comment>
<evidence type="ECO:0000256" key="4">
    <source>
        <dbReference type="ARBA" id="ARBA00023026"/>
    </source>
</evidence>
<reference evidence="9 10" key="1">
    <citation type="journal article" date="2021" name="Genome Biol.">
        <title>AFLAP: assembly-free linkage analysis pipeline using k-mers from genome sequencing data.</title>
        <authorList>
            <person name="Fletcher K."/>
            <person name="Zhang L."/>
            <person name="Gil J."/>
            <person name="Han R."/>
            <person name="Cavanaugh K."/>
            <person name="Michelmore R."/>
        </authorList>
    </citation>
    <scope>NUCLEOTIDE SEQUENCE [LARGE SCALE GENOMIC DNA]</scope>
    <source>
        <strain evidence="9 10">SF5</strain>
    </source>
</reference>
<keyword evidence="4" id="KW-0843">Virulence</keyword>
<dbReference type="KEGG" id="blac:94348410"/>
<organism evidence="9 10">
    <name type="scientific">Bremia lactucae</name>
    <name type="common">Lettuce downy mildew</name>
    <dbReference type="NCBI Taxonomy" id="4779"/>
    <lineage>
        <taxon>Eukaryota</taxon>
        <taxon>Sar</taxon>
        <taxon>Stramenopiles</taxon>
        <taxon>Oomycota</taxon>
        <taxon>Peronosporomycetes</taxon>
        <taxon>Peronosporales</taxon>
        <taxon>Peronosporaceae</taxon>
        <taxon>Bremia</taxon>
    </lineage>
</organism>
<dbReference type="GeneID" id="94348410"/>
<dbReference type="Pfam" id="PF00089">
    <property type="entry name" value="Trypsin"/>
    <property type="match status" value="1"/>
</dbReference>
<evidence type="ECO:0000259" key="8">
    <source>
        <dbReference type="PROSITE" id="PS50240"/>
    </source>
</evidence>
<evidence type="ECO:0000313" key="10">
    <source>
        <dbReference type="Proteomes" id="UP000294530"/>
    </source>
</evidence>
<proteinExistence type="predicted"/>
<dbReference type="InterPro" id="IPR001254">
    <property type="entry name" value="Trypsin_dom"/>
</dbReference>
<feature type="chain" id="PRO_5037814246" description="Peptidase S1 domain-containing protein" evidence="7">
    <location>
        <begin position="17"/>
        <end position="281"/>
    </location>
</feature>
<evidence type="ECO:0000256" key="3">
    <source>
        <dbReference type="ARBA" id="ARBA00022729"/>
    </source>
</evidence>
<dbReference type="GO" id="GO:0006508">
    <property type="term" value="P:proteolysis"/>
    <property type="evidence" value="ECO:0007669"/>
    <property type="project" value="InterPro"/>
</dbReference>
<dbReference type="InterPro" id="IPR043504">
    <property type="entry name" value="Peptidase_S1_PA_chymotrypsin"/>
</dbReference>
<dbReference type="GO" id="GO:0005576">
    <property type="term" value="C:extracellular region"/>
    <property type="evidence" value="ECO:0007669"/>
    <property type="project" value="UniProtKB-SubCell"/>
</dbReference>
<dbReference type="OrthoDB" id="122635at2759"/>
<dbReference type="PANTHER" id="PTHR24276:SF98">
    <property type="entry name" value="FI18310P1-RELATED"/>
    <property type="match status" value="1"/>
</dbReference>
<protein>
    <recommendedName>
        <fullName evidence="8">Peptidase S1 domain-containing protein</fullName>
    </recommendedName>
</protein>
<dbReference type="InterPro" id="IPR050430">
    <property type="entry name" value="Peptidase_S1"/>
</dbReference>
<dbReference type="SUPFAM" id="SSF50494">
    <property type="entry name" value="Trypsin-like serine proteases"/>
    <property type="match status" value="1"/>
</dbReference>
<dbReference type="SMART" id="SM00020">
    <property type="entry name" value="Tryp_SPc"/>
    <property type="match status" value="1"/>
</dbReference>
<dbReference type="EMBL" id="SHOA02000004">
    <property type="protein sequence ID" value="TDH71089.1"/>
    <property type="molecule type" value="Genomic_DNA"/>
</dbReference>
<keyword evidence="5" id="KW-1015">Disulfide bond</keyword>
<keyword evidence="3 7" id="KW-0732">Signal</keyword>